<feature type="compositionally biased region" description="Polar residues" evidence="1">
    <location>
        <begin position="148"/>
        <end position="169"/>
    </location>
</feature>
<name>A0A9P6G8I2_9PLEO</name>
<evidence type="ECO:0000313" key="2">
    <source>
        <dbReference type="EMBL" id="KAF9730857.1"/>
    </source>
</evidence>
<reference evidence="2" key="1">
    <citation type="journal article" date="2020" name="Mol. Plant Microbe Interact.">
        <title>Genome Sequence of the Biocontrol Agent Coniothyrium minitans strain Conio (IMI 134523).</title>
        <authorList>
            <person name="Patel D."/>
            <person name="Shittu T.A."/>
            <person name="Baroncelli R."/>
            <person name="Muthumeenakshi S."/>
            <person name="Osborne T.H."/>
            <person name="Janganan T.K."/>
            <person name="Sreenivasaprasad S."/>
        </authorList>
    </citation>
    <scope>NUCLEOTIDE SEQUENCE</scope>
    <source>
        <strain evidence="2">Conio</strain>
    </source>
</reference>
<evidence type="ECO:0000313" key="3">
    <source>
        <dbReference type="Proteomes" id="UP000756921"/>
    </source>
</evidence>
<dbReference type="EMBL" id="WJXW01000013">
    <property type="protein sequence ID" value="KAF9730857.1"/>
    <property type="molecule type" value="Genomic_DNA"/>
</dbReference>
<dbReference type="OrthoDB" id="3675232at2759"/>
<accession>A0A9P6G8I2</accession>
<protein>
    <submittedName>
        <fullName evidence="2">Uncharacterized protein</fullName>
    </submittedName>
</protein>
<organism evidence="2 3">
    <name type="scientific">Paraphaeosphaeria minitans</name>
    <dbReference type="NCBI Taxonomy" id="565426"/>
    <lineage>
        <taxon>Eukaryota</taxon>
        <taxon>Fungi</taxon>
        <taxon>Dikarya</taxon>
        <taxon>Ascomycota</taxon>
        <taxon>Pezizomycotina</taxon>
        <taxon>Dothideomycetes</taxon>
        <taxon>Pleosporomycetidae</taxon>
        <taxon>Pleosporales</taxon>
        <taxon>Massarineae</taxon>
        <taxon>Didymosphaeriaceae</taxon>
        <taxon>Paraphaeosphaeria</taxon>
    </lineage>
</organism>
<dbReference type="Proteomes" id="UP000756921">
    <property type="component" value="Unassembled WGS sequence"/>
</dbReference>
<evidence type="ECO:0000256" key="1">
    <source>
        <dbReference type="SAM" id="MobiDB-lite"/>
    </source>
</evidence>
<comment type="caution">
    <text evidence="2">The sequence shown here is derived from an EMBL/GenBank/DDBJ whole genome shotgun (WGS) entry which is preliminary data.</text>
</comment>
<proteinExistence type="predicted"/>
<dbReference type="AlphaFoldDB" id="A0A9P6G8I2"/>
<feature type="compositionally biased region" description="Low complexity" evidence="1">
    <location>
        <begin position="193"/>
        <end position="205"/>
    </location>
</feature>
<feature type="compositionally biased region" description="Polar residues" evidence="1">
    <location>
        <begin position="178"/>
        <end position="191"/>
    </location>
</feature>
<feature type="region of interest" description="Disordered" evidence="1">
    <location>
        <begin position="217"/>
        <end position="270"/>
    </location>
</feature>
<sequence length="617" mass="69110">MDSQGSNFLTPAPPIYEQVLALILDAQSDLMNTFAHVTSASGQDPANPKSSLSLTDILVRNLRDGQHDCNLRVLSPQDILDTRIERERDLIEFWNQSSRMAEGLHAVNEDIENFPLQAAALVAGVMYRPPQFLGMPSIVDEQPRGRRNTISQPDQNASMTFQQALSADLSSVPERSPFEQSLFEQSPFHQSTSEHSSFQQSPFQHSYKLSEVPATQVLQPADERENASHEARTSPKPREEVQKESQQGYQKPFVRSAWKKDDPKLSLHPTHVPKTGYSLYSSALGSPMTPGAFSADGYDEATDAYINSPVQWSPENFSPLNGRHQIRPTVQQSPLGNHFQSGDLPSPRAPRPVQQQVIFVPQKRKQTASHAQESTVQPPPGKPKKLKGVQPLTKPGVVGKQLNDFPSGSIPFPPAMQGNPLDVTIVELLTFLPRYIYSSDMVERIASNGGSQQTIMKIMNAHLLLSVPMEKNFLLHVLQSRMRHKGNQTATGGYDYTKWTIGTHQPLLGHDEDNLNIAGMRTRFEIENFPAFRDADSVAFKNMADRVKVWPAGDDALNLTHCVRYASMHPNEDWNYPDDFRRLMAHLTNNLAGLTIFPVPVTDEHLDRQAWARWKHA</sequence>
<feature type="region of interest" description="Disordered" evidence="1">
    <location>
        <begin position="361"/>
        <end position="397"/>
    </location>
</feature>
<gene>
    <name evidence="2" type="ORF">PMIN01_10815</name>
</gene>
<feature type="region of interest" description="Disordered" evidence="1">
    <location>
        <begin position="136"/>
        <end position="205"/>
    </location>
</feature>
<feature type="compositionally biased region" description="Basic and acidic residues" evidence="1">
    <location>
        <begin position="221"/>
        <end position="243"/>
    </location>
</feature>
<keyword evidence="3" id="KW-1185">Reference proteome</keyword>